<name>A0ABQ5S2Y1_9CHLO</name>
<evidence type="ECO:0000256" key="1">
    <source>
        <dbReference type="SAM" id="MobiDB-lite"/>
    </source>
</evidence>
<evidence type="ECO:0000313" key="2">
    <source>
        <dbReference type="EMBL" id="GLI63636.1"/>
    </source>
</evidence>
<sequence length="116" mass="12572">MPFSAPLADKKIKTHTKSTIRRRVIQSHKNASDKPERAAGPAGSRRVTPQQSVLWTGKRRQGVREAAGVQGGHLGSPFETSIPGGAHPGVSRNGGRVAADRQATFLRYPLLWLRQG</sequence>
<comment type="caution">
    <text evidence="2">The sequence shown here is derived from an EMBL/GenBank/DDBJ whole genome shotgun (WGS) entry which is preliminary data.</text>
</comment>
<feature type="compositionally biased region" description="Basic residues" evidence="1">
    <location>
        <begin position="12"/>
        <end position="26"/>
    </location>
</feature>
<dbReference type="EMBL" id="BSDZ01000016">
    <property type="protein sequence ID" value="GLI63636.1"/>
    <property type="molecule type" value="Genomic_DNA"/>
</dbReference>
<keyword evidence="3" id="KW-1185">Reference proteome</keyword>
<feature type="region of interest" description="Disordered" evidence="1">
    <location>
        <begin position="1"/>
        <end position="95"/>
    </location>
</feature>
<accession>A0ABQ5S2Y1</accession>
<dbReference type="Proteomes" id="UP001165090">
    <property type="component" value="Unassembled WGS sequence"/>
</dbReference>
<reference evidence="2 3" key="1">
    <citation type="journal article" date="2023" name="IScience">
        <title>Expanded male sex-determining region conserved during the evolution of homothallism in the green alga Volvox.</title>
        <authorList>
            <person name="Yamamoto K."/>
            <person name="Matsuzaki R."/>
            <person name="Mahakham W."/>
            <person name="Heman W."/>
            <person name="Sekimoto H."/>
            <person name="Kawachi M."/>
            <person name="Minakuchi Y."/>
            <person name="Toyoda A."/>
            <person name="Nozaki H."/>
        </authorList>
    </citation>
    <scope>NUCLEOTIDE SEQUENCE [LARGE SCALE GENOMIC DNA]</scope>
    <source>
        <strain evidence="2 3">NIES-4468</strain>
    </source>
</reference>
<protein>
    <submittedName>
        <fullName evidence="2">Uncharacterized protein</fullName>
    </submittedName>
</protein>
<evidence type="ECO:0000313" key="3">
    <source>
        <dbReference type="Proteomes" id="UP001165090"/>
    </source>
</evidence>
<organism evidence="2 3">
    <name type="scientific">Volvox africanus</name>
    <dbReference type="NCBI Taxonomy" id="51714"/>
    <lineage>
        <taxon>Eukaryota</taxon>
        <taxon>Viridiplantae</taxon>
        <taxon>Chlorophyta</taxon>
        <taxon>core chlorophytes</taxon>
        <taxon>Chlorophyceae</taxon>
        <taxon>CS clade</taxon>
        <taxon>Chlamydomonadales</taxon>
        <taxon>Volvocaceae</taxon>
        <taxon>Volvox</taxon>
    </lineage>
</organism>
<gene>
    <name evidence="2" type="ORF">VaNZ11_006664</name>
</gene>
<proteinExistence type="predicted"/>